<dbReference type="EMBL" id="JABBWM010000052">
    <property type="protein sequence ID" value="KAG2101101.1"/>
    <property type="molecule type" value="Genomic_DNA"/>
</dbReference>
<name>A0A9P7JQT2_9AGAM</name>
<dbReference type="AlphaFoldDB" id="A0A9P7JQT2"/>
<dbReference type="GeneID" id="64696234"/>
<feature type="region of interest" description="Disordered" evidence="1">
    <location>
        <begin position="1"/>
        <end position="21"/>
    </location>
</feature>
<keyword evidence="3" id="KW-1185">Reference proteome</keyword>
<accession>A0A9P7JQT2</accession>
<organism evidence="2 3">
    <name type="scientific">Suillus discolor</name>
    <dbReference type="NCBI Taxonomy" id="1912936"/>
    <lineage>
        <taxon>Eukaryota</taxon>
        <taxon>Fungi</taxon>
        <taxon>Dikarya</taxon>
        <taxon>Basidiomycota</taxon>
        <taxon>Agaricomycotina</taxon>
        <taxon>Agaricomycetes</taxon>
        <taxon>Agaricomycetidae</taxon>
        <taxon>Boletales</taxon>
        <taxon>Suillineae</taxon>
        <taxon>Suillaceae</taxon>
        <taxon>Suillus</taxon>
    </lineage>
</organism>
<sequence length="153" mass="16883">MSPSPSLRGHSHEPHNQRPLQTTNQSVFYWPDFGEASSIKDEKFPTTLHLQGDYAPLDGGIEGNKHSDLVLAAAKAKRKVCEAEKHLADCILAHQLVILNIWHQHVQAANSCLLMVELNVVCLHTERKKIGISMSMTRSHSDGTTTVGTSSSY</sequence>
<dbReference type="Proteomes" id="UP000823399">
    <property type="component" value="Unassembled WGS sequence"/>
</dbReference>
<dbReference type="OrthoDB" id="2608786at2759"/>
<gene>
    <name evidence="2" type="ORF">F5147DRAFT_655430</name>
</gene>
<protein>
    <submittedName>
        <fullName evidence="2">Uncharacterized protein</fullName>
    </submittedName>
</protein>
<reference evidence="2" key="1">
    <citation type="journal article" date="2020" name="New Phytol.">
        <title>Comparative genomics reveals dynamic genome evolution in host specialist ectomycorrhizal fungi.</title>
        <authorList>
            <person name="Lofgren L.A."/>
            <person name="Nguyen N.H."/>
            <person name="Vilgalys R."/>
            <person name="Ruytinx J."/>
            <person name="Liao H.L."/>
            <person name="Branco S."/>
            <person name="Kuo A."/>
            <person name="LaButti K."/>
            <person name="Lipzen A."/>
            <person name="Andreopoulos W."/>
            <person name="Pangilinan J."/>
            <person name="Riley R."/>
            <person name="Hundley H."/>
            <person name="Na H."/>
            <person name="Barry K."/>
            <person name="Grigoriev I.V."/>
            <person name="Stajich J.E."/>
            <person name="Kennedy P.G."/>
        </authorList>
    </citation>
    <scope>NUCLEOTIDE SEQUENCE</scope>
    <source>
        <strain evidence="2">FC423</strain>
    </source>
</reference>
<evidence type="ECO:0000313" key="3">
    <source>
        <dbReference type="Proteomes" id="UP000823399"/>
    </source>
</evidence>
<evidence type="ECO:0000313" key="2">
    <source>
        <dbReference type="EMBL" id="KAG2101101.1"/>
    </source>
</evidence>
<dbReference type="RefSeq" id="XP_041289748.1">
    <property type="nucleotide sequence ID" value="XM_041433975.1"/>
</dbReference>
<proteinExistence type="predicted"/>
<comment type="caution">
    <text evidence="2">The sequence shown here is derived from an EMBL/GenBank/DDBJ whole genome shotgun (WGS) entry which is preliminary data.</text>
</comment>
<evidence type="ECO:0000256" key="1">
    <source>
        <dbReference type="SAM" id="MobiDB-lite"/>
    </source>
</evidence>